<keyword evidence="1" id="KW-0812">Transmembrane</keyword>
<feature type="transmembrane region" description="Helical" evidence="1">
    <location>
        <begin position="54"/>
        <end position="74"/>
    </location>
</feature>
<gene>
    <name evidence="2" type="ORF">ACFPZJ_04885</name>
</gene>
<name>A0ABW0UJP8_9ACTN</name>
<evidence type="ECO:0008006" key="4">
    <source>
        <dbReference type="Google" id="ProtNLM"/>
    </source>
</evidence>
<feature type="transmembrane region" description="Helical" evidence="1">
    <location>
        <begin position="362"/>
        <end position="379"/>
    </location>
</feature>
<accession>A0ABW0UJP8</accession>
<feature type="transmembrane region" description="Helical" evidence="1">
    <location>
        <begin position="31"/>
        <end position="47"/>
    </location>
</feature>
<feature type="transmembrane region" description="Helical" evidence="1">
    <location>
        <begin position="183"/>
        <end position="200"/>
    </location>
</feature>
<feature type="transmembrane region" description="Helical" evidence="1">
    <location>
        <begin position="385"/>
        <end position="401"/>
    </location>
</feature>
<dbReference type="RefSeq" id="WP_381017690.1">
    <property type="nucleotide sequence ID" value="NZ_JBHSNY010000002.1"/>
</dbReference>
<evidence type="ECO:0000313" key="2">
    <source>
        <dbReference type="EMBL" id="MFC5633139.1"/>
    </source>
</evidence>
<comment type="caution">
    <text evidence="2">The sequence shown here is derived from an EMBL/GenBank/DDBJ whole genome shotgun (WGS) entry which is preliminary data.</text>
</comment>
<feature type="transmembrane region" description="Helical" evidence="1">
    <location>
        <begin position="138"/>
        <end position="155"/>
    </location>
</feature>
<dbReference type="Proteomes" id="UP001596154">
    <property type="component" value="Unassembled WGS sequence"/>
</dbReference>
<keyword evidence="1" id="KW-1133">Transmembrane helix</keyword>
<feature type="transmembrane region" description="Helical" evidence="1">
    <location>
        <begin position="108"/>
        <end position="126"/>
    </location>
</feature>
<organism evidence="2 3">
    <name type="scientific">Streptomyces bullii</name>
    <dbReference type="NCBI Taxonomy" id="349910"/>
    <lineage>
        <taxon>Bacteria</taxon>
        <taxon>Bacillati</taxon>
        <taxon>Actinomycetota</taxon>
        <taxon>Actinomycetes</taxon>
        <taxon>Kitasatosporales</taxon>
        <taxon>Streptomycetaceae</taxon>
        <taxon>Streptomyces</taxon>
    </lineage>
</organism>
<keyword evidence="1" id="KW-0472">Membrane</keyword>
<evidence type="ECO:0000256" key="1">
    <source>
        <dbReference type="SAM" id="Phobius"/>
    </source>
</evidence>
<sequence>MRKSRAELAAAALLGLGNALSFHPRGGLTLTHYIVVIGLPVFLPVAWRLRTARWVFALLLVWMSSVALTSLITGDRLVNVGLALSYPVTIALSFCGAVWAFCQGSATAKTFVASLMLGLIAANLLYRAPSYHVDPWKYALGPVVTMCCVLVAAALLGRGLFALSALVTGAIALFNLLAGFRSLFLVTSVALLVTVVTGLGGRRSGRRRWSRCVWAGAVLSGLLVGLYSVYGQLAGDGALGREQQLKWVRQADSVGGAVVGARPEIAGSLALVADSPVIGRGVKPQVSAHDRSVFFEKWRTVNGGVEGPHEEHYYFGKGLLVHSILFQRWLETGILALPGLVFPIGLVGAAALASISDSRRPLTLVFGFLLSLLLWDLLFSPWSRLHGLYIGTSAAAAAVCLRNRTTK</sequence>
<proteinExistence type="predicted"/>
<reference evidence="3" key="1">
    <citation type="journal article" date="2019" name="Int. J. Syst. Evol. Microbiol.">
        <title>The Global Catalogue of Microorganisms (GCM) 10K type strain sequencing project: providing services to taxonomists for standard genome sequencing and annotation.</title>
        <authorList>
            <consortium name="The Broad Institute Genomics Platform"/>
            <consortium name="The Broad Institute Genome Sequencing Center for Infectious Disease"/>
            <person name="Wu L."/>
            <person name="Ma J."/>
        </authorList>
    </citation>
    <scope>NUCLEOTIDE SEQUENCE [LARGE SCALE GENOMIC DNA]</scope>
    <source>
        <strain evidence="3">CGMCC 4.7248</strain>
    </source>
</reference>
<dbReference type="EMBL" id="JBHSNY010000002">
    <property type="protein sequence ID" value="MFC5633139.1"/>
    <property type="molecule type" value="Genomic_DNA"/>
</dbReference>
<keyword evidence="3" id="KW-1185">Reference proteome</keyword>
<protein>
    <recommendedName>
        <fullName evidence="4">O-antigen ligase</fullName>
    </recommendedName>
</protein>
<feature type="transmembrane region" description="Helical" evidence="1">
    <location>
        <begin position="334"/>
        <end position="355"/>
    </location>
</feature>
<feature type="transmembrane region" description="Helical" evidence="1">
    <location>
        <begin position="80"/>
        <end position="101"/>
    </location>
</feature>
<feature type="transmembrane region" description="Helical" evidence="1">
    <location>
        <begin position="212"/>
        <end position="230"/>
    </location>
</feature>
<evidence type="ECO:0000313" key="3">
    <source>
        <dbReference type="Proteomes" id="UP001596154"/>
    </source>
</evidence>